<reference evidence="1 2" key="1">
    <citation type="journal article" date="2020" name="Genome Biol. Evol.">
        <title>Comparative genomics of strictly vertically transmitted, feminizing microsporidia endosymbionts of amphipod crustaceans.</title>
        <authorList>
            <person name="Cormier A."/>
            <person name="Chebbi M.A."/>
            <person name="Giraud I."/>
            <person name="Wattier R."/>
            <person name="Teixeira M."/>
            <person name="Gilbert C."/>
            <person name="Rigaud T."/>
            <person name="Cordaux R."/>
        </authorList>
    </citation>
    <scope>NUCLEOTIDE SEQUENCE [LARGE SCALE GENOMIC DNA]</scope>
    <source>
        <strain evidence="1 2">Ou3-Ou53</strain>
    </source>
</reference>
<dbReference type="Gene3D" id="3.40.1310.20">
    <property type="match status" value="1"/>
</dbReference>
<proteinExistence type="predicted"/>
<keyword evidence="2" id="KW-1185">Reference proteome</keyword>
<dbReference type="AlphaFoldDB" id="A0A9P6L0P5"/>
<protein>
    <submittedName>
        <fullName evidence="1">Uncharacterized protein</fullName>
    </submittedName>
</protein>
<dbReference type="EMBL" id="SBJO01000010">
    <property type="protein sequence ID" value="KAF9764768.1"/>
    <property type="molecule type" value="Genomic_DNA"/>
</dbReference>
<comment type="caution">
    <text evidence="1">The sequence shown here is derived from an EMBL/GenBank/DDBJ whole genome shotgun (WGS) entry which is preliminary data.</text>
</comment>
<evidence type="ECO:0000313" key="1">
    <source>
        <dbReference type="EMBL" id="KAF9764768.1"/>
    </source>
</evidence>
<accession>A0A9P6L0P5</accession>
<organism evidence="1 2">
    <name type="scientific">Nosema granulosis</name>
    <dbReference type="NCBI Taxonomy" id="83296"/>
    <lineage>
        <taxon>Eukaryota</taxon>
        <taxon>Fungi</taxon>
        <taxon>Fungi incertae sedis</taxon>
        <taxon>Microsporidia</taxon>
        <taxon>Nosematidae</taxon>
        <taxon>Nosema</taxon>
    </lineage>
</organism>
<sequence>MQSRPTKTEDKIEIKINNSRKTSRNWLFTIPNPLNQLEPEKIEKIQMMRWQLEISPAITPHYRGVLIGTVPLRISQLKIMLSITGQYEIIREKKDAIRYVGRNECRIEGPWEYNKVSTEKMYWEKIFANNNIAVKKNQDEKNTIINLVNSSKMSFIELSTKYGVLIDKNVFFTRSVIARRDDQKFDSSKDL</sequence>
<name>A0A9P6L0P5_9MICR</name>
<evidence type="ECO:0000313" key="2">
    <source>
        <dbReference type="Proteomes" id="UP000740883"/>
    </source>
</evidence>
<gene>
    <name evidence="1" type="ORF">NGRA_0299</name>
</gene>
<dbReference type="Proteomes" id="UP000740883">
    <property type="component" value="Unassembled WGS sequence"/>
</dbReference>